<evidence type="ECO:0000256" key="5">
    <source>
        <dbReference type="ARBA" id="ARBA00023277"/>
    </source>
</evidence>
<dbReference type="STRING" id="1499966.U14_03479"/>
<name>A0A081BPB2_9BACT</name>
<feature type="binding site" evidence="6">
    <location>
        <position position="28"/>
    </location>
    <ligand>
        <name>substrate</name>
    </ligand>
</feature>
<protein>
    <recommendedName>
        <fullName evidence="2 6">D-ribose pyranase</fullName>
        <ecNumber evidence="2 6">5.4.99.62</ecNumber>
    </recommendedName>
</protein>
<sequence length="131" mass="14341">MKKIGILHPEISAVVASMGHTDMLVIADAGLPIPDHVQRIDLALSEGVPPFLKTTQVILGELKVQEAIIAEEMLTRSPQIYEQLRQALPDIPIKHVPHETFKQITGEAKAIVRTGEFTPYANVILIAGVTF</sequence>
<proteinExistence type="inferred from homology"/>
<evidence type="ECO:0000313" key="7">
    <source>
        <dbReference type="EMBL" id="GAK52228.1"/>
    </source>
</evidence>
<gene>
    <name evidence="6" type="primary">rbsD</name>
    <name evidence="7" type="ORF">U14_03479</name>
</gene>
<organism evidence="7">
    <name type="scientific">Candidatus Moduliflexus flocculans</name>
    <dbReference type="NCBI Taxonomy" id="1499966"/>
    <lineage>
        <taxon>Bacteria</taxon>
        <taxon>Candidatus Moduliflexota</taxon>
        <taxon>Candidatus Moduliflexia</taxon>
        <taxon>Candidatus Moduliflexales</taxon>
        <taxon>Candidatus Moduliflexaceae</taxon>
    </lineage>
</organism>
<dbReference type="SUPFAM" id="SSF102546">
    <property type="entry name" value="RbsD-like"/>
    <property type="match status" value="1"/>
</dbReference>
<dbReference type="HOGENOM" id="CLU_135498_0_0_0"/>
<evidence type="ECO:0000256" key="2">
    <source>
        <dbReference type="ARBA" id="ARBA00012862"/>
    </source>
</evidence>
<feature type="active site" description="Proton donor" evidence="6">
    <location>
        <position position="20"/>
    </location>
</feature>
<dbReference type="PANTHER" id="PTHR37831:SF1">
    <property type="entry name" value="D-RIBOSE PYRANASE"/>
    <property type="match status" value="1"/>
</dbReference>
<evidence type="ECO:0000256" key="3">
    <source>
        <dbReference type="ARBA" id="ARBA00022490"/>
    </source>
</evidence>
<comment type="similarity">
    <text evidence="6">Belongs to the RbsD / FucU family. RbsD subfamily.</text>
</comment>
<dbReference type="GO" id="GO:0048029">
    <property type="term" value="F:monosaccharide binding"/>
    <property type="evidence" value="ECO:0007669"/>
    <property type="project" value="InterPro"/>
</dbReference>
<evidence type="ECO:0000256" key="4">
    <source>
        <dbReference type="ARBA" id="ARBA00023235"/>
    </source>
</evidence>
<dbReference type="GO" id="GO:0005829">
    <property type="term" value="C:cytosol"/>
    <property type="evidence" value="ECO:0007669"/>
    <property type="project" value="TreeGrafter"/>
</dbReference>
<dbReference type="GO" id="GO:0016872">
    <property type="term" value="F:intramolecular lyase activity"/>
    <property type="evidence" value="ECO:0007669"/>
    <property type="project" value="UniProtKB-UniRule"/>
</dbReference>
<dbReference type="Gene3D" id="3.40.1650.10">
    <property type="entry name" value="RbsD-like domain"/>
    <property type="match status" value="1"/>
</dbReference>
<dbReference type="InterPro" id="IPR007721">
    <property type="entry name" value="RbsD_FucU"/>
</dbReference>
<comment type="pathway">
    <text evidence="6">Carbohydrate metabolism; D-ribose degradation; D-ribose 5-phosphate from beta-D-ribopyranose: step 1/2.</text>
</comment>
<dbReference type="EMBL" id="DF820458">
    <property type="protein sequence ID" value="GAK52228.1"/>
    <property type="molecule type" value="Genomic_DNA"/>
</dbReference>
<dbReference type="EC" id="5.4.99.62" evidence="2 6"/>
<comment type="catalytic activity">
    <reaction evidence="1 6">
        <text>beta-D-ribopyranose = beta-D-ribofuranose</text>
        <dbReference type="Rhea" id="RHEA:25432"/>
        <dbReference type="ChEBI" id="CHEBI:27476"/>
        <dbReference type="ChEBI" id="CHEBI:47002"/>
        <dbReference type="EC" id="5.4.99.62"/>
    </reaction>
</comment>
<dbReference type="InterPro" id="IPR023750">
    <property type="entry name" value="RbsD-like_sf"/>
</dbReference>
<dbReference type="AlphaFoldDB" id="A0A081BPB2"/>
<evidence type="ECO:0000313" key="8">
    <source>
        <dbReference type="Proteomes" id="UP000030700"/>
    </source>
</evidence>
<dbReference type="GO" id="GO:0062193">
    <property type="term" value="F:D-ribose pyranase activity"/>
    <property type="evidence" value="ECO:0007669"/>
    <property type="project" value="UniProtKB-EC"/>
</dbReference>
<comment type="subcellular location">
    <subcellularLocation>
        <location evidence="6">Cytoplasm</location>
    </subcellularLocation>
</comment>
<keyword evidence="8" id="KW-1185">Reference proteome</keyword>
<dbReference type="UniPathway" id="UPA00916">
    <property type="reaction ID" value="UER00888"/>
</dbReference>
<keyword evidence="4 6" id="KW-0413">Isomerase</keyword>
<evidence type="ECO:0000256" key="1">
    <source>
        <dbReference type="ARBA" id="ARBA00000223"/>
    </source>
</evidence>
<accession>A0A081BPB2</accession>
<dbReference type="GO" id="GO:0019303">
    <property type="term" value="P:D-ribose catabolic process"/>
    <property type="evidence" value="ECO:0007669"/>
    <property type="project" value="UniProtKB-UniRule"/>
</dbReference>
<dbReference type="Proteomes" id="UP000030700">
    <property type="component" value="Unassembled WGS sequence"/>
</dbReference>
<dbReference type="InterPro" id="IPR023064">
    <property type="entry name" value="D-ribose_pyranase"/>
</dbReference>
<dbReference type="PANTHER" id="PTHR37831">
    <property type="entry name" value="D-RIBOSE PYRANASE"/>
    <property type="match status" value="1"/>
</dbReference>
<comment type="function">
    <text evidence="6">Catalyzes the interconversion of beta-pyran and beta-furan forms of D-ribose.</text>
</comment>
<dbReference type="HAMAP" id="MF_01661">
    <property type="entry name" value="D_rib_pyranase"/>
    <property type="match status" value="1"/>
</dbReference>
<dbReference type="NCBIfam" id="NF008761">
    <property type="entry name" value="PRK11797.1"/>
    <property type="match status" value="1"/>
</dbReference>
<keyword evidence="3 6" id="KW-0963">Cytoplasm</keyword>
<feature type="binding site" evidence="6">
    <location>
        <begin position="120"/>
        <end position="122"/>
    </location>
    <ligand>
        <name>substrate</name>
    </ligand>
</feature>
<keyword evidence="5 6" id="KW-0119">Carbohydrate metabolism</keyword>
<dbReference type="Pfam" id="PF05025">
    <property type="entry name" value="RbsD_FucU"/>
    <property type="match status" value="1"/>
</dbReference>
<reference evidence="7" key="1">
    <citation type="journal article" date="2015" name="PeerJ">
        <title>First genomic representation of candidate bacterial phylum KSB3 points to enhanced environmental sensing as a trigger of wastewater bulking.</title>
        <authorList>
            <person name="Sekiguchi Y."/>
            <person name="Ohashi A."/>
            <person name="Parks D.H."/>
            <person name="Yamauchi T."/>
            <person name="Tyson G.W."/>
            <person name="Hugenholtz P."/>
        </authorList>
    </citation>
    <scope>NUCLEOTIDE SEQUENCE [LARGE SCALE GENOMIC DNA]</scope>
</reference>
<comment type="subunit">
    <text evidence="6">Homodecamer.</text>
</comment>
<feature type="binding site" evidence="6">
    <location>
        <position position="98"/>
    </location>
    <ligand>
        <name>substrate</name>
    </ligand>
</feature>
<evidence type="ECO:0000256" key="6">
    <source>
        <dbReference type="HAMAP-Rule" id="MF_01661"/>
    </source>
</evidence>